<feature type="transmembrane region" description="Helical" evidence="2">
    <location>
        <begin position="319"/>
        <end position="338"/>
    </location>
</feature>
<gene>
    <name evidence="3" type="ORF">MCOM1403_LOCUS6642</name>
</gene>
<dbReference type="CDD" id="cd15489">
    <property type="entry name" value="PHD_SF"/>
    <property type="match status" value="1"/>
</dbReference>
<feature type="compositionally biased region" description="Acidic residues" evidence="1">
    <location>
        <begin position="156"/>
        <end position="166"/>
    </location>
</feature>
<dbReference type="EMBL" id="HBEQ01008283">
    <property type="protein sequence ID" value="CAD8519216.1"/>
    <property type="molecule type" value="Transcribed_RNA"/>
</dbReference>
<evidence type="ECO:0000256" key="1">
    <source>
        <dbReference type="SAM" id="MobiDB-lite"/>
    </source>
</evidence>
<organism evidence="3">
    <name type="scientific">Micromonas pusilla</name>
    <name type="common">Picoplanktonic green alga</name>
    <name type="synonym">Chromulina pusilla</name>
    <dbReference type="NCBI Taxonomy" id="38833"/>
    <lineage>
        <taxon>Eukaryota</taxon>
        <taxon>Viridiplantae</taxon>
        <taxon>Chlorophyta</taxon>
        <taxon>Mamiellophyceae</taxon>
        <taxon>Mamiellales</taxon>
        <taxon>Mamiellaceae</taxon>
        <taxon>Micromonas</taxon>
    </lineage>
</organism>
<accession>A0A7S0IEF4</accession>
<sequence length="398" mass="44556">MSSAEETTASGRPKRRGFGRVGTDIEGRNAATGSCHCCGGMLRRHPDSAKQCGRCGARYHTYDCGDRRSEAGFTNFDQCPRCAQVCMCTGGPMLCHTRALRDSRRVNRQNSSTALTTGVGEEDYEDGSATPTEEGTSAEDTIQQLDSDTILRTDDPDAAGDVDGLDNDNSIVDDPAGGSGQTRHHREWLPTELRAENEALRAEKERLRKRLEIGGSTSVPVFMMPEPRPVETMMHDGERRVNSQTVGAVSVFFPEEEPEPDREPFNCFNASQTMYIGDAWSVEIVQAYRERVALRGGLDAGPLTEQADKRKIFWRNVFWSWRLAAISLFLFWSIAWHINEAKKNGTEWYYSLYAVLYVFVTVWAYQGYRNLLAYRRLLMAECKGKREKASVAAVSGRV</sequence>
<feature type="transmembrane region" description="Helical" evidence="2">
    <location>
        <begin position="350"/>
        <end position="368"/>
    </location>
</feature>
<dbReference type="AlphaFoldDB" id="A0A7S0IEF4"/>
<feature type="compositionally biased region" description="Polar residues" evidence="1">
    <location>
        <begin position="1"/>
        <end position="10"/>
    </location>
</feature>
<proteinExistence type="predicted"/>
<name>A0A7S0IEF4_MICPS</name>
<keyword evidence="2" id="KW-1133">Transmembrane helix</keyword>
<evidence type="ECO:0000313" key="3">
    <source>
        <dbReference type="EMBL" id="CAD8519216.1"/>
    </source>
</evidence>
<evidence type="ECO:0000256" key="2">
    <source>
        <dbReference type="SAM" id="Phobius"/>
    </source>
</evidence>
<feature type="region of interest" description="Disordered" evidence="1">
    <location>
        <begin position="106"/>
        <end position="185"/>
    </location>
</feature>
<feature type="compositionally biased region" description="Polar residues" evidence="1">
    <location>
        <begin position="129"/>
        <end position="147"/>
    </location>
</feature>
<feature type="region of interest" description="Disordered" evidence="1">
    <location>
        <begin position="1"/>
        <end position="22"/>
    </location>
</feature>
<keyword evidence="2" id="KW-0812">Transmembrane</keyword>
<protein>
    <submittedName>
        <fullName evidence="3">Uncharacterized protein</fullName>
    </submittedName>
</protein>
<keyword evidence="2" id="KW-0472">Membrane</keyword>
<reference evidence="3" key="1">
    <citation type="submission" date="2021-01" db="EMBL/GenBank/DDBJ databases">
        <authorList>
            <person name="Corre E."/>
            <person name="Pelletier E."/>
            <person name="Niang G."/>
            <person name="Scheremetjew M."/>
            <person name="Finn R."/>
            <person name="Kale V."/>
            <person name="Holt S."/>
            <person name="Cochrane G."/>
            <person name="Meng A."/>
            <person name="Brown T."/>
            <person name="Cohen L."/>
        </authorList>
    </citation>
    <scope>NUCLEOTIDE SEQUENCE</scope>
    <source>
        <strain evidence="3">CCMP1723</strain>
    </source>
</reference>